<dbReference type="Proteomes" id="UP001239111">
    <property type="component" value="Chromosome 4"/>
</dbReference>
<sequence>MDRPKSGLWIQEPNVEAQIRVMGYGNLAPENWVTGWKSGLWVEESNLEARIRGYGLGTRVLRSKPLPRNPGYGLDNRILGPKSGFSRAKPDCGLETWFMGLEPGPKYGLENEF</sequence>
<keyword evidence="2" id="KW-1185">Reference proteome</keyword>
<accession>A0ACC2N1P4</accession>
<gene>
    <name evidence="1" type="ORF">QAD02_005881</name>
</gene>
<evidence type="ECO:0000313" key="2">
    <source>
        <dbReference type="Proteomes" id="UP001239111"/>
    </source>
</evidence>
<reference evidence="1" key="1">
    <citation type="submission" date="2023-04" db="EMBL/GenBank/DDBJ databases">
        <title>A chromosome-level genome assembly of the parasitoid wasp Eretmocerus hayati.</title>
        <authorList>
            <person name="Zhong Y."/>
            <person name="Liu S."/>
            <person name="Liu Y."/>
        </authorList>
    </citation>
    <scope>NUCLEOTIDE SEQUENCE</scope>
    <source>
        <strain evidence="1">ZJU_SS_LIU_2023</strain>
    </source>
</reference>
<protein>
    <submittedName>
        <fullName evidence="1">Uncharacterized protein</fullName>
    </submittedName>
</protein>
<organism evidence="1 2">
    <name type="scientific">Eretmocerus hayati</name>
    <dbReference type="NCBI Taxonomy" id="131215"/>
    <lineage>
        <taxon>Eukaryota</taxon>
        <taxon>Metazoa</taxon>
        <taxon>Ecdysozoa</taxon>
        <taxon>Arthropoda</taxon>
        <taxon>Hexapoda</taxon>
        <taxon>Insecta</taxon>
        <taxon>Pterygota</taxon>
        <taxon>Neoptera</taxon>
        <taxon>Endopterygota</taxon>
        <taxon>Hymenoptera</taxon>
        <taxon>Apocrita</taxon>
        <taxon>Proctotrupomorpha</taxon>
        <taxon>Chalcidoidea</taxon>
        <taxon>Aphelinidae</taxon>
        <taxon>Aphelininae</taxon>
        <taxon>Eretmocerus</taxon>
    </lineage>
</organism>
<comment type="caution">
    <text evidence="1">The sequence shown here is derived from an EMBL/GenBank/DDBJ whole genome shotgun (WGS) entry which is preliminary data.</text>
</comment>
<dbReference type="EMBL" id="CM056744">
    <property type="protein sequence ID" value="KAJ8664219.1"/>
    <property type="molecule type" value="Genomic_DNA"/>
</dbReference>
<evidence type="ECO:0000313" key="1">
    <source>
        <dbReference type="EMBL" id="KAJ8664219.1"/>
    </source>
</evidence>
<proteinExistence type="predicted"/>
<name>A0ACC2N1P4_9HYME</name>